<reference evidence="2 3" key="1">
    <citation type="submission" date="2020-03" db="EMBL/GenBank/DDBJ databases">
        <title>Genomic Encyclopedia of Type Strains, Phase IV (KMG-IV): sequencing the most valuable type-strain genomes for metagenomic binning, comparative biology and taxonomic classification.</title>
        <authorList>
            <person name="Goeker M."/>
        </authorList>
    </citation>
    <scope>NUCLEOTIDE SEQUENCE [LARGE SCALE GENOMIC DNA]</scope>
    <source>
        <strain evidence="2 3">DSM 29762</strain>
    </source>
</reference>
<dbReference type="AlphaFoldDB" id="A0A846R2A8"/>
<feature type="domain" description="Putative auto-transporter adhesin head GIN" evidence="1">
    <location>
        <begin position="40"/>
        <end position="154"/>
    </location>
</feature>
<dbReference type="InterPro" id="IPR021255">
    <property type="entry name" value="DUF2807"/>
</dbReference>
<name>A0A846R2A8_9FLAO</name>
<dbReference type="Pfam" id="PF10988">
    <property type="entry name" value="DUF2807"/>
    <property type="match status" value="2"/>
</dbReference>
<dbReference type="EMBL" id="JAATJJ010000001">
    <property type="protein sequence ID" value="NJB70959.1"/>
    <property type="molecule type" value="Genomic_DNA"/>
</dbReference>
<gene>
    <name evidence="2" type="ORF">GGR42_001421</name>
</gene>
<protein>
    <recommendedName>
        <fullName evidence="1">Putative auto-transporter adhesin head GIN domain-containing protein</fullName>
    </recommendedName>
</protein>
<evidence type="ECO:0000313" key="3">
    <source>
        <dbReference type="Proteomes" id="UP000590442"/>
    </source>
</evidence>
<dbReference type="Proteomes" id="UP000590442">
    <property type="component" value="Unassembled WGS sequence"/>
</dbReference>
<proteinExistence type="predicted"/>
<dbReference type="RefSeq" id="WP_167962274.1">
    <property type="nucleotide sequence ID" value="NZ_JAATJJ010000001.1"/>
</dbReference>
<evidence type="ECO:0000259" key="1">
    <source>
        <dbReference type="Pfam" id="PF10988"/>
    </source>
</evidence>
<feature type="domain" description="Putative auto-transporter adhesin head GIN" evidence="1">
    <location>
        <begin position="155"/>
        <end position="257"/>
    </location>
</feature>
<organism evidence="2 3">
    <name type="scientific">Saonia flava</name>
    <dbReference type="NCBI Taxonomy" id="523696"/>
    <lineage>
        <taxon>Bacteria</taxon>
        <taxon>Pseudomonadati</taxon>
        <taxon>Bacteroidota</taxon>
        <taxon>Flavobacteriia</taxon>
        <taxon>Flavobacteriales</taxon>
        <taxon>Flavobacteriaceae</taxon>
        <taxon>Saonia</taxon>
    </lineage>
</organism>
<keyword evidence="3" id="KW-1185">Reference proteome</keyword>
<accession>A0A846R2A8</accession>
<comment type="caution">
    <text evidence="2">The sequence shown here is derived from an EMBL/GenBank/DDBJ whole genome shotgun (WGS) entry which is preliminary data.</text>
</comment>
<sequence>MKKETLLLLLVLASGFIYGQKKPKIKGNKNVVEIREYLPAFKAIQLNDDLDIILQKSSEESYDITADDNLIDIFKFKVEDSTLIISSFYKVTGKKKLEIKVNYKKLEAITLRDGKVLGESMISSDRFYISTFGSSKLKLNVSAGLMHVNMEGNSSGDFNIDSDSLYVSLKDKVDLNMYSVSETARFEMYKNATVKLDGTTDSLHLKLVENTNFKGEKLEVASALLNLEGSPTARVYVYKEIELISSGTSKTILSGNPKITITEFLNKSLLRKEED</sequence>
<dbReference type="Gene3D" id="2.160.20.120">
    <property type="match status" value="1"/>
</dbReference>
<evidence type="ECO:0000313" key="2">
    <source>
        <dbReference type="EMBL" id="NJB70959.1"/>
    </source>
</evidence>